<keyword evidence="5" id="KW-1185">Reference proteome</keyword>
<keyword evidence="4" id="KW-0813">Transport</keyword>
<dbReference type="FunFam" id="3.40.930.10:FF:000009">
    <property type="entry name" value="PTS system, fructose specific IIABC component"/>
    <property type="match status" value="1"/>
</dbReference>
<feature type="domain" description="PTS EIIA type-2" evidence="3">
    <location>
        <begin position="5"/>
        <end position="148"/>
    </location>
</feature>
<accession>A0A5C1QGU9</accession>
<dbReference type="PROSITE" id="PS00372">
    <property type="entry name" value="PTS_EIIA_TYPE_2_HIS"/>
    <property type="match status" value="1"/>
</dbReference>
<dbReference type="CDD" id="cd00211">
    <property type="entry name" value="PTS_IIA_fru"/>
    <property type="match status" value="1"/>
</dbReference>
<dbReference type="GO" id="GO:0016740">
    <property type="term" value="F:transferase activity"/>
    <property type="evidence" value="ECO:0007669"/>
    <property type="project" value="UniProtKB-KW"/>
</dbReference>
<dbReference type="KEGG" id="ock:EXM22_00475"/>
<keyword evidence="2" id="KW-0808">Transferase</keyword>
<dbReference type="SUPFAM" id="SSF55804">
    <property type="entry name" value="Phoshotransferase/anion transport protein"/>
    <property type="match status" value="1"/>
</dbReference>
<keyword evidence="4" id="KW-0762">Sugar transport</keyword>
<proteinExistence type="predicted"/>
<dbReference type="InterPro" id="IPR016152">
    <property type="entry name" value="PTrfase/Anion_transptr"/>
</dbReference>
<evidence type="ECO:0000313" key="4">
    <source>
        <dbReference type="EMBL" id="QEN06538.1"/>
    </source>
</evidence>
<dbReference type="EMBL" id="CP036150">
    <property type="protein sequence ID" value="QEN06538.1"/>
    <property type="molecule type" value="Genomic_DNA"/>
</dbReference>
<reference evidence="4 5" key="1">
    <citation type="submission" date="2019-02" db="EMBL/GenBank/DDBJ databases">
        <title>Complete Genome Sequence and Methylome Analysis of free living Spirochaetas.</title>
        <authorList>
            <person name="Fomenkov A."/>
            <person name="Dubinina G."/>
            <person name="Leshcheva N."/>
            <person name="Mikheeva N."/>
            <person name="Grabovich M."/>
            <person name="Vincze T."/>
            <person name="Roberts R.J."/>
        </authorList>
    </citation>
    <scope>NUCLEOTIDE SEQUENCE [LARGE SCALE GENOMIC DNA]</scope>
    <source>
        <strain evidence="4 5">K2</strain>
    </source>
</reference>
<organism evidence="4 5">
    <name type="scientific">Oceanispirochaeta crateris</name>
    <dbReference type="NCBI Taxonomy" id="2518645"/>
    <lineage>
        <taxon>Bacteria</taxon>
        <taxon>Pseudomonadati</taxon>
        <taxon>Spirochaetota</taxon>
        <taxon>Spirochaetia</taxon>
        <taxon>Spirochaetales</taxon>
        <taxon>Spirochaetaceae</taxon>
        <taxon>Oceanispirochaeta</taxon>
    </lineage>
</organism>
<name>A0A5C1QGU9_9SPIO</name>
<dbReference type="Proteomes" id="UP000324209">
    <property type="component" value="Chromosome"/>
</dbReference>
<dbReference type="AlphaFoldDB" id="A0A5C1QGU9"/>
<dbReference type="PANTHER" id="PTHR47738">
    <property type="entry name" value="PTS SYSTEM FRUCTOSE-LIKE EIIA COMPONENT-RELATED"/>
    <property type="match status" value="1"/>
</dbReference>
<dbReference type="InterPro" id="IPR002178">
    <property type="entry name" value="PTS_EIIA_type-2_dom"/>
</dbReference>
<dbReference type="PANTHER" id="PTHR47738:SF2">
    <property type="entry name" value="PTS SYSTEM FRUCTOSE-LIKE EIIA COMPONENT"/>
    <property type="match status" value="1"/>
</dbReference>
<dbReference type="Gene3D" id="3.40.930.10">
    <property type="entry name" value="Mannitol-specific EII, Chain A"/>
    <property type="match status" value="1"/>
</dbReference>
<dbReference type="RefSeq" id="WP_149484621.1">
    <property type="nucleotide sequence ID" value="NZ_CP036150.1"/>
</dbReference>
<gene>
    <name evidence="4" type="ORF">EXM22_00475</name>
</gene>
<dbReference type="GO" id="GO:0005737">
    <property type="term" value="C:cytoplasm"/>
    <property type="evidence" value="ECO:0007669"/>
    <property type="project" value="UniProtKB-SubCell"/>
</dbReference>
<evidence type="ECO:0000256" key="1">
    <source>
        <dbReference type="ARBA" id="ARBA00004496"/>
    </source>
</evidence>
<dbReference type="OrthoDB" id="95460at2"/>
<evidence type="ECO:0000259" key="3">
    <source>
        <dbReference type="PROSITE" id="PS51094"/>
    </source>
</evidence>
<evidence type="ECO:0000256" key="2">
    <source>
        <dbReference type="ARBA" id="ARBA00022679"/>
    </source>
</evidence>
<evidence type="ECO:0000313" key="5">
    <source>
        <dbReference type="Proteomes" id="UP000324209"/>
    </source>
</evidence>
<dbReference type="Pfam" id="PF00359">
    <property type="entry name" value="PTS_EIIA_2"/>
    <property type="match status" value="1"/>
</dbReference>
<sequence>MAILDLITEDCVKVPLTGTTKKVVLREMLEHLENAGKINDVETIYTALLLREDQGSTGLGAGIAVPHAKTEAVKDLVLGVGISPAGIDFDAVDGQPSKIFFLVLAPPEQSGKHLQVLSEIARISQSAAFLRVLISSQTAAEVVEMFRE</sequence>
<dbReference type="InterPro" id="IPR051541">
    <property type="entry name" value="PTS_SugarTrans_NitroReg"/>
</dbReference>
<comment type="subcellular location">
    <subcellularLocation>
        <location evidence="1">Cytoplasm</location>
    </subcellularLocation>
</comment>
<dbReference type="PROSITE" id="PS51094">
    <property type="entry name" value="PTS_EIIA_TYPE_2"/>
    <property type="match status" value="1"/>
</dbReference>
<protein>
    <submittedName>
        <fullName evidence="4">PTS sugar transporter subunit IIA</fullName>
    </submittedName>
</protein>